<dbReference type="SUPFAM" id="SSF54593">
    <property type="entry name" value="Glyoxalase/Bleomycin resistance protein/Dihydroxybiphenyl dioxygenase"/>
    <property type="match status" value="1"/>
</dbReference>
<dbReference type="PANTHER" id="PTHR21366:SF14">
    <property type="entry name" value="GLYOXALASE DOMAIN-CONTAINING PROTEIN 5"/>
    <property type="match status" value="1"/>
</dbReference>
<name>A0A7X1KQ81_9SPHN</name>
<proteinExistence type="predicted"/>
<dbReference type="InterPro" id="IPR029068">
    <property type="entry name" value="Glyas_Bleomycin-R_OHBP_Dase"/>
</dbReference>
<dbReference type="RefSeq" id="WP_185679390.1">
    <property type="nucleotide sequence ID" value="NZ_JACLAX010000009.1"/>
</dbReference>
<dbReference type="AlphaFoldDB" id="A0A7X1KQ81"/>
<dbReference type="Gene3D" id="3.10.180.10">
    <property type="entry name" value="2,3-Dihydroxybiphenyl 1,2-Dioxygenase, domain 1"/>
    <property type="match status" value="1"/>
</dbReference>
<dbReference type="InterPro" id="IPR004360">
    <property type="entry name" value="Glyas_Fos-R_dOase_dom"/>
</dbReference>
<dbReference type="Pfam" id="PF00903">
    <property type="entry name" value="Glyoxalase"/>
    <property type="match status" value="1"/>
</dbReference>
<dbReference type="InterPro" id="IPR037523">
    <property type="entry name" value="VOC_core"/>
</dbReference>
<dbReference type="EMBL" id="JACLAX010000009">
    <property type="protein sequence ID" value="MBC2669522.1"/>
    <property type="molecule type" value="Genomic_DNA"/>
</dbReference>
<accession>A0A7X1KQ81</accession>
<feature type="domain" description="VOC" evidence="1">
    <location>
        <begin position="12"/>
        <end position="138"/>
    </location>
</feature>
<keyword evidence="3" id="KW-1185">Reference proteome</keyword>
<evidence type="ECO:0000313" key="3">
    <source>
        <dbReference type="Proteomes" id="UP000551327"/>
    </source>
</evidence>
<organism evidence="2 3">
    <name type="scientific">Novosphingobium piscinae</name>
    <dbReference type="NCBI Taxonomy" id="1507448"/>
    <lineage>
        <taxon>Bacteria</taxon>
        <taxon>Pseudomonadati</taxon>
        <taxon>Pseudomonadota</taxon>
        <taxon>Alphaproteobacteria</taxon>
        <taxon>Sphingomonadales</taxon>
        <taxon>Sphingomonadaceae</taxon>
        <taxon>Novosphingobium</taxon>
    </lineage>
</organism>
<dbReference type="Proteomes" id="UP000551327">
    <property type="component" value="Unassembled WGS sequence"/>
</dbReference>
<dbReference type="InterPro" id="IPR050383">
    <property type="entry name" value="GlyoxalaseI/FosfomycinResist"/>
</dbReference>
<dbReference type="PANTHER" id="PTHR21366">
    <property type="entry name" value="GLYOXALASE FAMILY PROTEIN"/>
    <property type="match status" value="1"/>
</dbReference>
<gene>
    <name evidence="2" type="ORF">H7F53_10235</name>
</gene>
<protein>
    <submittedName>
        <fullName evidence="2">VOC family protein</fullName>
    </submittedName>
</protein>
<sequence>MTKHNIPFSVTGLDHVVLRAQDAPGLVAFYINCIGCKLVWERPDLGLWHLGIGNAMLDIVSFAGPLGQSGVSAPAGLGRNVDHICVTIDKFDFDKISKHFACFGIEIDYPKSRYGAKGYGDSIYIRDPEGNGVELKRDTFV</sequence>
<dbReference type="PROSITE" id="PS51819">
    <property type="entry name" value="VOC"/>
    <property type="match status" value="1"/>
</dbReference>
<reference evidence="2 3" key="1">
    <citation type="submission" date="2020-08" db="EMBL/GenBank/DDBJ databases">
        <title>The genome sequence of type strain Novosphingobium piscinae KCTC 42194.</title>
        <authorList>
            <person name="Liu Y."/>
        </authorList>
    </citation>
    <scope>NUCLEOTIDE SEQUENCE [LARGE SCALE GENOMIC DNA]</scope>
    <source>
        <strain evidence="2 3">KCTC 42194</strain>
    </source>
</reference>
<comment type="caution">
    <text evidence="2">The sequence shown here is derived from an EMBL/GenBank/DDBJ whole genome shotgun (WGS) entry which is preliminary data.</text>
</comment>
<evidence type="ECO:0000259" key="1">
    <source>
        <dbReference type="PROSITE" id="PS51819"/>
    </source>
</evidence>
<evidence type="ECO:0000313" key="2">
    <source>
        <dbReference type="EMBL" id="MBC2669522.1"/>
    </source>
</evidence>